<name>A0A026W8F6_OOCBI</name>
<keyword evidence="3" id="KW-1185">Reference proteome</keyword>
<sequence>MAGVWPFGADGGLGGGLSVAGRDRWLEVAVTLEIADALADVFDVRRVDGEHGATAEHPVAPQNLADLGPTRSTAARNQRCLSDHSWQRR</sequence>
<feature type="compositionally biased region" description="Polar residues" evidence="1">
    <location>
        <begin position="70"/>
        <end position="80"/>
    </location>
</feature>
<evidence type="ECO:0000313" key="3">
    <source>
        <dbReference type="Proteomes" id="UP000053097"/>
    </source>
</evidence>
<gene>
    <name evidence="2" type="ORF">X777_08879</name>
</gene>
<feature type="region of interest" description="Disordered" evidence="1">
    <location>
        <begin position="51"/>
        <end position="89"/>
    </location>
</feature>
<accession>A0A026W8F6</accession>
<evidence type="ECO:0000256" key="1">
    <source>
        <dbReference type="SAM" id="MobiDB-lite"/>
    </source>
</evidence>
<proteinExistence type="predicted"/>
<evidence type="ECO:0000313" key="2">
    <source>
        <dbReference type="EMBL" id="EZA52387.1"/>
    </source>
</evidence>
<organism evidence="2 3">
    <name type="scientific">Ooceraea biroi</name>
    <name type="common">Clonal raider ant</name>
    <name type="synonym">Cerapachys biroi</name>
    <dbReference type="NCBI Taxonomy" id="2015173"/>
    <lineage>
        <taxon>Eukaryota</taxon>
        <taxon>Metazoa</taxon>
        <taxon>Ecdysozoa</taxon>
        <taxon>Arthropoda</taxon>
        <taxon>Hexapoda</taxon>
        <taxon>Insecta</taxon>
        <taxon>Pterygota</taxon>
        <taxon>Neoptera</taxon>
        <taxon>Endopterygota</taxon>
        <taxon>Hymenoptera</taxon>
        <taxon>Apocrita</taxon>
        <taxon>Aculeata</taxon>
        <taxon>Formicoidea</taxon>
        <taxon>Formicidae</taxon>
        <taxon>Dorylinae</taxon>
        <taxon>Ooceraea</taxon>
    </lineage>
</organism>
<protein>
    <submittedName>
        <fullName evidence="2">Uncharacterized protein</fullName>
    </submittedName>
</protein>
<dbReference type="EMBL" id="KK107344">
    <property type="protein sequence ID" value="EZA52387.1"/>
    <property type="molecule type" value="Genomic_DNA"/>
</dbReference>
<reference evidence="2 3" key="1">
    <citation type="journal article" date="2014" name="Curr. Biol.">
        <title>The genome of the clonal raider ant Cerapachys biroi.</title>
        <authorList>
            <person name="Oxley P.R."/>
            <person name="Ji L."/>
            <person name="Fetter-Pruneda I."/>
            <person name="McKenzie S.K."/>
            <person name="Li C."/>
            <person name="Hu H."/>
            <person name="Zhang G."/>
            <person name="Kronauer D.J."/>
        </authorList>
    </citation>
    <scope>NUCLEOTIDE SEQUENCE [LARGE SCALE GENOMIC DNA]</scope>
</reference>
<dbReference type="Proteomes" id="UP000053097">
    <property type="component" value="Unassembled WGS sequence"/>
</dbReference>
<dbReference type="AlphaFoldDB" id="A0A026W8F6"/>